<proteinExistence type="inferred from homology"/>
<keyword evidence="1" id="KW-0328">Glycosyltransferase</keyword>
<dbReference type="CDD" id="cd18613">
    <property type="entry name" value="GH130"/>
    <property type="match status" value="1"/>
</dbReference>
<organism evidence="4 5">
    <name type="scientific">Algoriphagus aestuariicola</name>
    <dbReference type="NCBI Taxonomy" id="1852016"/>
    <lineage>
        <taxon>Bacteria</taxon>
        <taxon>Pseudomonadati</taxon>
        <taxon>Bacteroidota</taxon>
        <taxon>Cytophagia</taxon>
        <taxon>Cytophagales</taxon>
        <taxon>Cyclobacteriaceae</taxon>
        <taxon>Algoriphagus</taxon>
    </lineage>
</organism>
<evidence type="ECO:0000256" key="1">
    <source>
        <dbReference type="ARBA" id="ARBA00022676"/>
    </source>
</evidence>
<keyword evidence="4" id="KW-0378">Hydrolase</keyword>
<dbReference type="EMBL" id="JAFKCW010000001">
    <property type="protein sequence ID" value="MBN7799274.1"/>
    <property type="molecule type" value="Genomic_DNA"/>
</dbReference>
<reference evidence="4 5" key="1">
    <citation type="submission" date="2021-03" db="EMBL/GenBank/DDBJ databases">
        <title>novel species isolated from a fishpond in China.</title>
        <authorList>
            <person name="Lu H."/>
            <person name="Cai Z."/>
        </authorList>
    </citation>
    <scope>NUCLEOTIDE SEQUENCE [LARGE SCALE GENOMIC DNA]</scope>
    <source>
        <strain evidence="4 5">JCM 31546</strain>
    </source>
</reference>
<comment type="caution">
    <text evidence="4">The sequence shown here is derived from an EMBL/GenBank/DDBJ whole genome shotgun (WGS) entry which is preliminary data.</text>
</comment>
<dbReference type="SUPFAM" id="SSF75005">
    <property type="entry name" value="Arabinanase/levansucrase/invertase"/>
    <property type="match status" value="1"/>
</dbReference>
<accession>A0ABS3BNN4</accession>
<evidence type="ECO:0000313" key="5">
    <source>
        <dbReference type="Proteomes" id="UP000664698"/>
    </source>
</evidence>
<name>A0ABS3BNN4_9BACT</name>
<dbReference type="InterPro" id="IPR023296">
    <property type="entry name" value="Glyco_hydro_beta-prop_sf"/>
</dbReference>
<evidence type="ECO:0000256" key="2">
    <source>
        <dbReference type="ARBA" id="ARBA00022679"/>
    </source>
</evidence>
<dbReference type="Pfam" id="PF04041">
    <property type="entry name" value="Glyco_hydro_130"/>
    <property type="match status" value="1"/>
</dbReference>
<gene>
    <name evidence="4" type="ORF">J0A67_00300</name>
</gene>
<dbReference type="Proteomes" id="UP000664698">
    <property type="component" value="Unassembled WGS sequence"/>
</dbReference>
<protein>
    <submittedName>
        <fullName evidence="4">Glycoside hydrolase family 130 protein</fullName>
    </submittedName>
</protein>
<keyword evidence="2" id="KW-0808">Transferase</keyword>
<dbReference type="PANTHER" id="PTHR34106">
    <property type="entry name" value="GLYCOSIDASE"/>
    <property type="match status" value="1"/>
</dbReference>
<keyword evidence="5" id="KW-1185">Reference proteome</keyword>
<sequence length="486" mass="55602">MPTKKPLVKRNRTKIIRNSSRVITRAHIPEIARIPKIIARVANLSEEKADEILHSVNGNFITRHKNIEAVFRENYDKISRYITKEPQLSTTKQLLIGAFFTMEYSIESAALFNPSMVPHPDQSGLASGALRFIMSLRATGEGHISSIVFRSGVLREDCSFLIDPVSEYLETPTIRHDQSYDTHLFQTKLKSMKIHGDTIDRVFKKLPAQFTFDELRTRISSLQLKNKEGIDKEILQNINWLADSNYFIRFDSRNDISERVIFPLSENENRGIEDARFVRFIEEDKEPIYYATYTAYNGIRILPQLLVTSDFLNFDILTLNGKAVQNKGMALFPRKIDGKYVMLSRQDGENNYIMFSDNMHFWDTAKMIQEPELPWEFFQIGNCGSPIELKEGWLVLTHGVGAMRQYSIGAVLLDLKDPSKMIARLEEPLLTPNEEEREGYVPNVVYSCGGLIHQDTLIIPYAMSDISSGISSVKLNELIASMVPYN</sequence>
<dbReference type="PANTHER" id="PTHR34106:SF4">
    <property type="entry name" value="BLL5143 PROTEIN"/>
    <property type="match status" value="1"/>
</dbReference>
<evidence type="ECO:0000313" key="4">
    <source>
        <dbReference type="EMBL" id="MBN7799274.1"/>
    </source>
</evidence>
<dbReference type="GO" id="GO:0016787">
    <property type="term" value="F:hydrolase activity"/>
    <property type="evidence" value="ECO:0007669"/>
    <property type="project" value="UniProtKB-KW"/>
</dbReference>
<comment type="similarity">
    <text evidence="3">Belongs to the glycosyl hydrolase 130 family.</text>
</comment>
<dbReference type="Gene3D" id="2.115.10.20">
    <property type="entry name" value="Glycosyl hydrolase domain, family 43"/>
    <property type="match status" value="1"/>
</dbReference>
<evidence type="ECO:0000256" key="3">
    <source>
        <dbReference type="ARBA" id="ARBA00024356"/>
    </source>
</evidence>
<dbReference type="RefSeq" id="WP_206567276.1">
    <property type="nucleotide sequence ID" value="NZ_JAFKCW010000001.1"/>
</dbReference>
<dbReference type="InterPro" id="IPR007184">
    <property type="entry name" value="Mannoside_phosphorylase"/>
</dbReference>